<reference evidence="1 2" key="1">
    <citation type="submission" date="2018-05" db="EMBL/GenBank/DDBJ databases">
        <authorList>
            <person name="Lanie J.A."/>
            <person name="Ng W.-L."/>
            <person name="Kazmierczak K.M."/>
            <person name="Andrzejewski T.M."/>
            <person name="Davidsen T.M."/>
            <person name="Wayne K.J."/>
            <person name="Tettelin H."/>
            <person name="Glass J.I."/>
            <person name="Rusch D."/>
            <person name="Podicherti R."/>
            <person name="Tsui H.-C.T."/>
            <person name="Winkler M.E."/>
        </authorList>
    </citation>
    <scope>NUCLEOTIDE SEQUENCE [LARGE SCALE GENOMIC DNA]</scope>
    <source>
        <strain evidence="1 2">BUT-10</strain>
    </source>
</reference>
<organism evidence="1 2">
    <name type="scientific">Phenylobacterium kunshanense</name>
    <dbReference type="NCBI Taxonomy" id="1445034"/>
    <lineage>
        <taxon>Bacteria</taxon>
        <taxon>Pseudomonadati</taxon>
        <taxon>Pseudomonadota</taxon>
        <taxon>Alphaproteobacteria</taxon>
        <taxon>Caulobacterales</taxon>
        <taxon>Caulobacteraceae</taxon>
        <taxon>Phenylobacterium</taxon>
    </lineage>
</organism>
<keyword evidence="2" id="KW-1185">Reference proteome</keyword>
<sequence length="269" mass="30062">MSRIAILGSCITRDLWPIRGGGAERLLYVCRTSFPSLLSQPVRGFAPDDRLPGDLHQHEHNALIADLRKTALTRLLAFRPTHVIFDFIDDRFDLLAVGDSIATRSGELIRSGYLLRPELRAHRTIPRLSSACERLWISAAAEFSELVRSTPLADAQLILHSARWASDHRDREGRIAPIRNVEILGGDPVDIADYNALLERQEAAFMALMPAMTVIDASAFRLAETEHRWGLSPFHYVPEYYDEVRRQLADAGLDDAFTAPDAWPSAPAA</sequence>
<dbReference type="OrthoDB" id="8421922at2"/>
<dbReference type="Proteomes" id="UP000249524">
    <property type="component" value="Unassembled WGS sequence"/>
</dbReference>
<name>A0A328BB93_9CAUL</name>
<dbReference type="RefSeq" id="WP_111276288.1">
    <property type="nucleotide sequence ID" value="NZ_QFYS01000005.1"/>
</dbReference>
<dbReference type="InterPro" id="IPR046237">
    <property type="entry name" value="DUF6270"/>
</dbReference>
<dbReference type="AlphaFoldDB" id="A0A328BB93"/>
<evidence type="ECO:0000313" key="1">
    <source>
        <dbReference type="EMBL" id="RAK64750.1"/>
    </source>
</evidence>
<gene>
    <name evidence="1" type="ORF">DJ019_12005</name>
</gene>
<comment type="caution">
    <text evidence="1">The sequence shown here is derived from an EMBL/GenBank/DDBJ whole genome shotgun (WGS) entry which is preliminary data.</text>
</comment>
<dbReference type="EMBL" id="QFYS01000005">
    <property type="protein sequence ID" value="RAK64750.1"/>
    <property type="molecule type" value="Genomic_DNA"/>
</dbReference>
<proteinExistence type="predicted"/>
<evidence type="ECO:0000313" key="2">
    <source>
        <dbReference type="Proteomes" id="UP000249524"/>
    </source>
</evidence>
<dbReference type="Pfam" id="PF19786">
    <property type="entry name" value="DUF6270"/>
    <property type="match status" value="1"/>
</dbReference>
<accession>A0A328BB93</accession>
<protein>
    <submittedName>
        <fullName evidence="1">Uncharacterized protein</fullName>
    </submittedName>
</protein>